<feature type="transmembrane region" description="Helical" evidence="2">
    <location>
        <begin position="240"/>
        <end position="259"/>
    </location>
</feature>
<organism evidence="3 4">
    <name type="scientific">Colletotrichum spaethianum</name>
    <dbReference type="NCBI Taxonomy" id="700344"/>
    <lineage>
        <taxon>Eukaryota</taxon>
        <taxon>Fungi</taxon>
        <taxon>Dikarya</taxon>
        <taxon>Ascomycota</taxon>
        <taxon>Pezizomycotina</taxon>
        <taxon>Sordariomycetes</taxon>
        <taxon>Hypocreomycetidae</taxon>
        <taxon>Glomerellales</taxon>
        <taxon>Glomerellaceae</taxon>
        <taxon>Colletotrichum</taxon>
        <taxon>Colletotrichum spaethianum species complex</taxon>
    </lineage>
</organism>
<evidence type="ECO:0000256" key="2">
    <source>
        <dbReference type="SAM" id="Phobius"/>
    </source>
</evidence>
<feature type="region of interest" description="Disordered" evidence="1">
    <location>
        <begin position="37"/>
        <end position="60"/>
    </location>
</feature>
<evidence type="ECO:0000256" key="1">
    <source>
        <dbReference type="SAM" id="MobiDB-lite"/>
    </source>
</evidence>
<reference evidence="3 4" key="1">
    <citation type="submission" date="2022-03" db="EMBL/GenBank/DDBJ databases">
        <title>Genome data of Colletotrichum spp.</title>
        <authorList>
            <person name="Utami Y.D."/>
            <person name="Hiruma K."/>
        </authorList>
    </citation>
    <scope>NUCLEOTIDE SEQUENCE [LARGE SCALE GENOMIC DNA]</scope>
    <source>
        <strain evidence="3 4">MAFF 239500</strain>
    </source>
</reference>
<sequence>MDTIDRSVERMRLRAIDLDRDCALKLAQLKALVASGPATKPSADKSYDYSTDSPTPHTISNWDSTLEEDRLSSYSFTHVPTPSALVPAALAEWDTSSSSSPVSSVAPVSSVSVTPPRPSSPVLTPIKIMPDGRIRVRCFVSHAPDPLPMSLNDDAVLRKFARNVTQAHFTARGEQLPASWTPPSFAHVSSLIQFNRINDKQGKRLSLSTFLETNITLLMLMSTLISKFTVTKRLVLPRDMSTYSLRTVIALVLVPLFIFPV</sequence>
<evidence type="ECO:0000313" key="4">
    <source>
        <dbReference type="Proteomes" id="UP001055115"/>
    </source>
</evidence>
<dbReference type="RefSeq" id="XP_049126410.1">
    <property type="nucleotide sequence ID" value="XM_049270453.1"/>
</dbReference>
<dbReference type="GeneID" id="73325043"/>
<comment type="caution">
    <text evidence="3">The sequence shown here is derived from an EMBL/GenBank/DDBJ whole genome shotgun (WGS) entry which is preliminary data.</text>
</comment>
<gene>
    <name evidence="3" type="ORF">ColSpa_04241</name>
</gene>
<name>A0AA37NZ47_9PEZI</name>
<keyword evidence="2" id="KW-0472">Membrane</keyword>
<proteinExistence type="predicted"/>
<dbReference type="AlphaFoldDB" id="A0AA37NZ47"/>
<keyword evidence="2" id="KW-0812">Transmembrane</keyword>
<keyword evidence="4" id="KW-1185">Reference proteome</keyword>
<dbReference type="Proteomes" id="UP001055115">
    <property type="component" value="Unassembled WGS sequence"/>
</dbReference>
<evidence type="ECO:0000313" key="3">
    <source>
        <dbReference type="EMBL" id="GKT44060.1"/>
    </source>
</evidence>
<protein>
    <submittedName>
        <fullName evidence="3">Uncharacterized protein</fullName>
    </submittedName>
</protein>
<feature type="region of interest" description="Disordered" evidence="1">
    <location>
        <begin position="97"/>
        <end position="116"/>
    </location>
</feature>
<feature type="compositionally biased region" description="Low complexity" evidence="1">
    <location>
        <begin position="97"/>
        <end position="114"/>
    </location>
</feature>
<keyword evidence="2" id="KW-1133">Transmembrane helix</keyword>
<accession>A0AA37NZ47</accession>
<dbReference type="EMBL" id="BQXU01000009">
    <property type="protein sequence ID" value="GKT44060.1"/>
    <property type="molecule type" value="Genomic_DNA"/>
</dbReference>
<feature type="compositionally biased region" description="Polar residues" evidence="1">
    <location>
        <begin position="48"/>
        <end position="60"/>
    </location>
</feature>